<feature type="transmembrane region" description="Helical" evidence="1">
    <location>
        <begin position="6"/>
        <end position="24"/>
    </location>
</feature>
<dbReference type="KEGG" id="pmar:B0X71_09265"/>
<dbReference type="RefSeq" id="WP_077589135.1">
    <property type="nucleotide sequence ID" value="NZ_CP019640.1"/>
</dbReference>
<reference evidence="2 3" key="1">
    <citation type="submission" date="2017-02" db="EMBL/GenBank/DDBJ databases">
        <title>The complete genomic sequence of a novel cold adapted crude oil-degrading bacterium Planococcus qaidamina Y42.</title>
        <authorList>
            <person name="Yang R."/>
        </authorList>
    </citation>
    <scope>NUCLEOTIDE SEQUENCE [LARGE SCALE GENOMIC DNA]</scope>
    <source>
        <strain evidence="2 3">Y42</strain>
    </source>
</reference>
<keyword evidence="1" id="KW-1133">Transmembrane helix</keyword>
<dbReference type="AlphaFoldDB" id="A0A1Q2KYF9"/>
<evidence type="ECO:0000313" key="2">
    <source>
        <dbReference type="EMBL" id="AQQ53248.1"/>
    </source>
</evidence>
<proteinExistence type="predicted"/>
<sequence>MEAIYVWIAAIGVGSLLFILSPLFSKSGQQDIEIETSDILQKKEQVFLQLKELEFDYHMEKMSDTDYRKAKIQLTVVAAQFVGLEQENQNTDSVEQTVDREIAQVLDTVPPVQRSETGS</sequence>
<dbReference type="Proteomes" id="UP000188184">
    <property type="component" value="Chromosome"/>
</dbReference>
<gene>
    <name evidence="2" type="ORF">B0X71_09265</name>
</gene>
<name>A0A1Q2KYF9_9BACL</name>
<keyword evidence="1" id="KW-0472">Membrane</keyword>
<accession>A0A1Q2KYF9</accession>
<evidence type="ECO:0000313" key="3">
    <source>
        <dbReference type="Proteomes" id="UP000188184"/>
    </source>
</evidence>
<evidence type="ECO:0000256" key="1">
    <source>
        <dbReference type="SAM" id="Phobius"/>
    </source>
</evidence>
<keyword evidence="3" id="KW-1185">Reference proteome</keyword>
<organism evidence="2 3">
    <name type="scientific">Planococcus lenghuensis</name>
    <dbReference type="NCBI Taxonomy" id="2213202"/>
    <lineage>
        <taxon>Bacteria</taxon>
        <taxon>Bacillati</taxon>
        <taxon>Bacillota</taxon>
        <taxon>Bacilli</taxon>
        <taxon>Bacillales</taxon>
        <taxon>Caryophanaceae</taxon>
        <taxon>Planococcus</taxon>
    </lineage>
</organism>
<evidence type="ECO:0008006" key="4">
    <source>
        <dbReference type="Google" id="ProtNLM"/>
    </source>
</evidence>
<dbReference type="OrthoDB" id="1727065at2"/>
<keyword evidence="1" id="KW-0812">Transmembrane</keyword>
<protein>
    <recommendedName>
        <fullName evidence="4">C-type cytochrome biogenesis protein CcmI</fullName>
    </recommendedName>
</protein>
<dbReference type="EMBL" id="CP019640">
    <property type="protein sequence ID" value="AQQ53248.1"/>
    <property type="molecule type" value="Genomic_DNA"/>
</dbReference>